<feature type="transmembrane region" description="Helical" evidence="8">
    <location>
        <begin position="390"/>
        <end position="415"/>
    </location>
</feature>
<evidence type="ECO:0000256" key="7">
    <source>
        <dbReference type="RuleBase" id="RU000320"/>
    </source>
</evidence>
<evidence type="ECO:0000256" key="2">
    <source>
        <dbReference type="ARBA" id="ARBA00022475"/>
    </source>
</evidence>
<feature type="transmembrane region" description="Helical" evidence="8">
    <location>
        <begin position="536"/>
        <end position="555"/>
    </location>
</feature>
<feature type="transmembrane region" description="Helical" evidence="8">
    <location>
        <begin position="6"/>
        <end position="26"/>
    </location>
</feature>
<dbReference type="Proteomes" id="UP000886339">
    <property type="component" value="Unassembled WGS sequence"/>
</dbReference>
<feature type="transmembrane region" description="Helical" evidence="8">
    <location>
        <begin position="650"/>
        <end position="668"/>
    </location>
</feature>
<evidence type="ECO:0000256" key="1">
    <source>
        <dbReference type="ARBA" id="ARBA00004651"/>
    </source>
</evidence>
<comment type="subcellular location">
    <subcellularLocation>
        <location evidence="1">Cell membrane</location>
        <topology evidence="1">Multi-pass membrane protein</topology>
    </subcellularLocation>
    <subcellularLocation>
        <location evidence="7">Membrane</location>
        <topology evidence="7">Multi-pass membrane protein</topology>
    </subcellularLocation>
</comment>
<feature type="transmembrane region" description="Helical" evidence="8">
    <location>
        <begin position="248"/>
        <end position="265"/>
    </location>
</feature>
<feature type="domain" description="NADH:quinone oxidoreductase/Mrp antiporter transmembrane" evidence="9">
    <location>
        <begin position="136"/>
        <end position="422"/>
    </location>
</feature>
<feature type="transmembrane region" description="Helical" evidence="8">
    <location>
        <begin position="211"/>
        <end position="236"/>
    </location>
</feature>
<dbReference type="PANTHER" id="PTHR42682">
    <property type="entry name" value="HYDROGENASE-4 COMPONENT F"/>
    <property type="match status" value="1"/>
</dbReference>
<feature type="transmembrane region" description="Helical" evidence="8">
    <location>
        <begin position="82"/>
        <end position="104"/>
    </location>
</feature>
<gene>
    <name evidence="11" type="primary">hyfB</name>
    <name evidence="11" type="ORF">ENJ12_12010</name>
</gene>
<comment type="caution">
    <text evidence="11">The sequence shown here is derived from an EMBL/GenBank/DDBJ whole genome shotgun (WGS) entry which is preliminary data.</text>
</comment>
<organism evidence="11">
    <name type="scientific">Thiolapillus brandeum</name>
    <dbReference type="NCBI Taxonomy" id="1076588"/>
    <lineage>
        <taxon>Bacteria</taxon>
        <taxon>Pseudomonadati</taxon>
        <taxon>Pseudomonadota</taxon>
        <taxon>Gammaproteobacteria</taxon>
        <taxon>Chromatiales</taxon>
        <taxon>Sedimenticolaceae</taxon>
        <taxon>Thiolapillus</taxon>
    </lineage>
</organism>
<feature type="transmembrane region" description="Helical" evidence="8">
    <location>
        <begin position="38"/>
        <end position="62"/>
    </location>
</feature>
<feature type="domain" description="NADH-Ubiquinone oxidoreductase (complex I) chain 5 N-terminal" evidence="10">
    <location>
        <begin position="74"/>
        <end position="107"/>
    </location>
</feature>
<dbReference type="Pfam" id="PF00361">
    <property type="entry name" value="Proton_antipo_M"/>
    <property type="match status" value="1"/>
</dbReference>
<sequence length="669" mass="72048">MSTSPALWLAGTAVGLALISALLSLLTGKATRLLRIVVMPLFAAAGLVALAAGLTAMLSGGVSTAELPMGLPWLHWHVRLDALSGFFFCVVGVVSFAVGIYASGYIRGFEGGRDSLPALGGFGGLFLAAMLTVLLADDAFMFMVAWEVMSLSSYFLVAFHHEHAANRSAAFLYLLMAHVGGLAILLSYGILATFGHGFGFEAMRGAELSFGWASAAFVLAFIGFGMKAGLVPLHAWLPLAHPVAPSHISALMSGVMLKVAVYGFIRVLFDLIGQFHWQWGIVVLTVGSISALMGVLYALMQHDLKRLLAYHSVENLGIIFMGLGLSILFLSEGHQIIGAVAFIAALYHSMNHALFKSLLFMGAGAILHSANERDMEKMGGLLRRMPWTGLFFLVGCISISALPPFNGFVSEWLTFQSALQVWQLDSGVLRSVVPIAAAALALTGALAAACFVKVYGIAFLGRARSRAVRRARPAPLTMQVGQGILAALCLLLGVLPTTFIALINIVPQQVLGHGLAQATAHGWLWLTPVSEQTASYGAPLIAVLLIVALVIGLWLMGRGVLRVRRCDAWDCGFAPPNAGMQYTASGFAQPIRRVFGMLFHIEEGVESLPDGRRRHFLRVKDRAWELFYLPIARLIEQSARRVALLQSGNVRIYLGWSFATLLFLLWVVT</sequence>
<evidence type="ECO:0000256" key="8">
    <source>
        <dbReference type="SAM" id="Phobius"/>
    </source>
</evidence>
<dbReference type="InterPro" id="IPR001516">
    <property type="entry name" value="Proton_antipo_N"/>
</dbReference>
<feature type="transmembrane region" description="Helical" evidence="8">
    <location>
        <begin position="171"/>
        <end position="191"/>
    </location>
</feature>
<dbReference type="GO" id="GO:0005886">
    <property type="term" value="C:plasma membrane"/>
    <property type="evidence" value="ECO:0007669"/>
    <property type="project" value="UniProtKB-SubCell"/>
</dbReference>
<feature type="transmembrane region" description="Helical" evidence="8">
    <location>
        <begin position="116"/>
        <end position="134"/>
    </location>
</feature>
<keyword evidence="4 8" id="KW-1133">Transmembrane helix</keyword>
<proteinExistence type="predicted"/>
<dbReference type="InterPro" id="IPR052175">
    <property type="entry name" value="ComplexI-like_HydComp"/>
</dbReference>
<dbReference type="AlphaFoldDB" id="A0A831RYI3"/>
<feature type="transmembrane region" description="Helical" evidence="8">
    <location>
        <begin position="353"/>
        <end position="370"/>
    </location>
</feature>
<keyword evidence="5" id="KW-0560">Oxidoreductase</keyword>
<evidence type="ECO:0000256" key="5">
    <source>
        <dbReference type="ARBA" id="ARBA00023002"/>
    </source>
</evidence>
<keyword evidence="2" id="KW-1003">Cell membrane</keyword>
<dbReference type="PRINTS" id="PR01434">
    <property type="entry name" value="NADHDHGNASE5"/>
</dbReference>
<accession>A0A831RYI3</accession>
<protein>
    <submittedName>
        <fullName evidence="11">Hydrogenase 4 subunit B</fullName>
    </submittedName>
</protein>
<dbReference type="NCBIfam" id="NF005086">
    <property type="entry name" value="PRK06521.1"/>
    <property type="match status" value="1"/>
</dbReference>
<reference evidence="11" key="1">
    <citation type="journal article" date="2020" name="mSystems">
        <title>Genome- and Community-Level Interaction Insights into Carbon Utilization and Element Cycling Functions of Hydrothermarchaeota in Hydrothermal Sediment.</title>
        <authorList>
            <person name="Zhou Z."/>
            <person name="Liu Y."/>
            <person name="Xu W."/>
            <person name="Pan J."/>
            <person name="Luo Z.H."/>
            <person name="Li M."/>
        </authorList>
    </citation>
    <scope>NUCLEOTIDE SEQUENCE [LARGE SCALE GENOMIC DNA]</scope>
    <source>
        <strain evidence="11">HyVt-458</strain>
    </source>
</reference>
<evidence type="ECO:0000259" key="9">
    <source>
        <dbReference type="Pfam" id="PF00361"/>
    </source>
</evidence>
<keyword evidence="6 8" id="KW-0472">Membrane</keyword>
<name>A0A831RYI3_9GAMM</name>
<dbReference type="GO" id="GO:0016491">
    <property type="term" value="F:oxidoreductase activity"/>
    <property type="evidence" value="ECO:0007669"/>
    <property type="project" value="UniProtKB-KW"/>
</dbReference>
<dbReference type="PANTHER" id="PTHR42682:SF3">
    <property type="entry name" value="FORMATE HYDROGENLYASE SUBUNIT 3-RELATED"/>
    <property type="match status" value="1"/>
</dbReference>
<evidence type="ECO:0000256" key="3">
    <source>
        <dbReference type="ARBA" id="ARBA00022692"/>
    </source>
</evidence>
<feature type="transmembrane region" description="Helical" evidence="8">
    <location>
        <begin position="484"/>
        <end position="506"/>
    </location>
</feature>
<evidence type="ECO:0000256" key="6">
    <source>
        <dbReference type="ARBA" id="ARBA00023136"/>
    </source>
</evidence>
<dbReference type="InterPro" id="IPR001750">
    <property type="entry name" value="ND/Mrp_TM"/>
</dbReference>
<feature type="transmembrane region" description="Helical" evidence="8">
    <location>
        <begin position="140"/>
        <end position="159"/>
    </location>
</feature>
<dbReference type="Pfam" id="PF00662">
    <property type="entry name" value="Proton_antipo_N"/>
    <property type="match status" value="1"/>
</dbReference>
<evidence type="ECO:0000259" key="10">
    <source>
        <dbReference type="Pfam" id="PF00662"/>
    </source>
</evidence>
<evidence type="ECO:0000256" key="4">
    <source>
        <dbReference type="ARBA" id="ARBA00022989"/>
    </source>
</evidence>
<keyword evidence="3 7" id="KW-0812">Transmembrane</keyword>
<evidence type="ECO:0000313" key="11">
    <source>
        <dbReference type="EMBL" id="HEC07572.1"/>
    </source>
</evidence>
<feature type="transmembrane region" description="Helical" evidence="8">
    <location>
        <begin position="435"/>
        <end position="463"/>
    </location>
</feature>
<feature type="transmembrane region" description="Helical" evidence="8">
    <location>
        <begin position="277"/>
        <end position="299"/>
    </location>
</feature>
<dbReference type="EMBL" id="DRLF01000411">
    <property type="protein sequence ID" value="HEC07572.1"/>
    <property type="molecule type" value="Genomic_DNA"/>
</dbReference>